<name>A0ABX1T6K6_9PROT</name>
<sequence length="86" mass="9115">MSARFACKPLLIGAALLATSGCALVPAHVSQIEENLAQTIVASAERTICRDLPIGTWLRLYGASAERLDGWQKLCTHPVATPALGK</sequence>
<accession>A0ABX1T6K6</accession>
<reference evidence="2" key="1">
    <citation type="submission" date="2019-03" db="EMBL/GenBank/DDBJ databases">
        <title>Metabolic reconstructions from genomes of highly enriched 'Candidatus Accumulibacter' and 'Candidatus Competibacter' bioreactor populations.</title>
        <authorList>
            <person name="Annavajhala M.K."/>
            <person name="Welles L."/>
            <person name="Abbas B."/>
            <person name="Sorokin D."/>
            <person name="Park H."/>
            <person name="Van Loosdrecht M."/>
            <person name="Chandran K."/>
        </authorList>
    </citation>
    <scope>NUCLEOTIDE SEQUENCE</scope>
    <source>
        <strain evidence="2">SBR_L</strain>
    </source>
</reference>
<proteinExistence type="predicted"/>
<keyword evidence="1" id="KW-0732">Signal</keyword>
<gene>
    <name evidence="2" type="ORF">E4Q08_08370</name>
</gene>
<evidence type="ECO:0000313" key="2">
    <source>
        <dbReference type="EMBL" id="NMQ05284.1"/>
    </source>
</evidence>
<dbReference type="PROSITE" id="PS51257">
    <property type="entry name" value="PROKAR_LIPOPROTEIN"/>
    <property type="match status" value="1"/>
</dbReference>
<evidence type="ECO:0000256" key="1">
    <source>
        <dbReference type="SAM" id="SignalP"/>
    </source>
</evidence>
<evidence type="ECO:0008006" key="4">
    <source>
        <dbReference type="Google" id="ProtNLM"/>
    </source>
</evidence>
<dbReference type="RefSeq" id="WP_169070049.1">
    <property type="nucleotide sequence ID" value="NZ_SPMX01000018.1"/>
</dbReference>
<feature type="signal peptide" evidence="1">
    <location>
        <begin position="1"/>
        <end position="23"/>
    </location>
</feature>
<organism evidence="2 3">
    <name type="scientific">Candidatus Accumulibacter contiguus</name>
    <dbReference type="NCBI Taxonomy" id="2954381"/>
    <lineage>
        <taxon>Bacteria</taxon>
        <taxon>Pseudomonadati</taxon>
        <taxon>Pseudomonadota</taxon>
        <taxon>Betaproteobacteria</taxon>
        <taxon>Candidatus Accumulibacter</taxon>
    </lineage>
</organism>
<dbReference type="Proteomes" id="UP000886469">
    <property type="component" value="Unassembled WGS sequence"/>
</dbReference>
<keyword evidence="3" id="KW-1185">Reference proteome</keyword>
<dbReference type="EMBL" id="SPMX01000018">
    <property type="protein sequence ID" value="NMQ05284.1"/>
    <property type="molecule type" value="Genomic_DNA"/>
</dbReference>
<comment type="caution">
    <text evidence="2">The sequence shown here is derived from an EMBL/GenBank/DDBJ whole genome shotgun (WGS) entry which is preliminary data.</text>
</comment>
<feature type="chain" id="PRO_5045461166" description="Lipoprotein" evidence="1">
    <location>
        <begin position="24"/>
        <end position="86"/>
    </location>
</feature>
<protein>
    <recommendedName>
        <fullName evidence="4">Lipoprotein</fullName>
    </recommendedName>
</protein>
<evidence type="ECO:0000313" key="3">
    <source>
        <dbReference type="Proteomes" id="UP000886469"/>
    </source>
</evidence>